<gene>
    <name evidence="2" type="primary">106051333</name>
</gene>
<organism evidence="2 3">
    <name type="scientific">Biomphalaria glabrata</name>
    <name type="common">Bloodfluke planorb</name>
    <name type="synonym">Freshwater snail</name>
    <dbReference type="NCBI Taxonomy" id="6526"/>
    <lineage>
        <taxon>Eukaryota</taxon>
        <taxon>Metazoa</taxon>
        <taxon>Spiralia</taxon>
        <taxon>Lophotrochozoa</taxon>
        <taxon>Mollusca</taxon>
        <taxon>Gastropoda</taxon>
        <taxon>Heterobranchia</taxon>
        <taxon>Euthyneura</taxon>
        <taxon>Panpulmonata</taxon>
        <taxon>Hygrophila</taxon>
        <taxon>Lymnaeoidea</taxon>
        <taxon>Planorbidae</taxon>
        <taxon>Biomphalaria</taxon>
    </lineage>
</organism>
<sequence>MMKKEASFANFQSDVQFLDNDPKKVLFDRHILEMKIYQMKPFLLSSLQIDTTQIHPAFLDVVLVIGLENQADHEIVLQDNDRLKNYFDQLSQCHLIKVVKRRKSLKTVTRFCMCTVQDVVPCKWILGFLFLALAIIIMACLHFFWDCTKRS</sequence>
<proteinExistence type="predicted"/>
<keyword evidence="1" id="KW-0472">Membrane</keyword>
<dbReference type="AlphaFoldDB" id="A0A2C9LNG2"/>
<evidence type="ECO:0000313" key="3">
    <source>
        <dbReference type="Proteomes" id="UP000076420"/>
    </source>
</evidence>
<accession>A0A2C9LNG2</accession>
<dbReference type="VEuPathDB" id="VectorBase:BGLB033088"/>
<keyword evidence="1" id="KW-1133">Transmembrane helix</keyword>
<protein>
    <submittedName>
        <fullName evidence="2">Uncharacterized protein</fullName>
    </submittedName>
</protein>
<feature type="transmembrane region" description="Helical" evidence="1">
    <location>
        <begin position="124"/>
        <end position="145"/>
    </location>
</feature>
<keyword evidence="1" id="KW-0812">Transmembrane</keyword>
<reference evidence="2" key="1">
    <citation type="submission" date="2020-05" db="UniProtKB">
        <authorList>
            <consortium name="EnsemblMetazoa"/>
        </authorList>
    </citation>
    <scope>IDENTIFICATION</scope>
    <source>
        <strain evidence="2">BB02</strain>
    </source>
</reference>
<dbReference type="EnsemblMetazoa" id="BGLB033088-RA">
    <property type="protein sequence ID" value="BGLB033088-PA"/>
    <property type="gene ID" value="BGLB033088"/>
</dbReference>
<dbReference type="EnsemblMetazoa" id="BGLB033088-RB">
    <property type="protein sequence ID" value="BGLB033088-PB"/>
    <property type="gene ID" value="BGLB033088"/>
</dbReference>
<dbReference type="KEGG" id="bgt:106051333"/>
<evidence type="ECO:0000313" key="2">
    <source>
        <dbReference type="EnsemblMetazoa" id="BGLB033088-PB"/>
    </source>
</evidence>
<evidence type="ECO:0000256" key="1">
    <source>
        <dbReference type="SAM" id="Phobius"/>
    </source>
</evidence>
<dbReference type="Proteomes" id="UP000076420">
    <property type="component" value="Unassembled WGS sequence"/>
</dbReference>
<name>A0A2C9LNG2_BIOGL</name>